<evidence type="ECO:0000256" key="7">
    <source>
        <dbReference type="HAMAP-Rule" id="MF_00259"/>
    </source>
</evidence>
<dbReference type="NCBIfam" id="NF001567">
    <property type="entry name" value="PRK00389.1"/>
    <property type="match status" value="1"/>
</dbReference>
<gene>
    <name evidence="7 11" type="primary">gcvT</name>
    <name evidence="11" type="ORF">GCM10010978_18910</name>
</gene>
<dbReference type="EC" id="2.1.2.10" evidence="2 7"/>
<evidence type="ECO:0000256" key="3">
    <source>
        <dbReference type="ARBA" id="ARBA00022576"/>
    </source>
</evidence>
<dbReference type="InterPro" id="IPR006222">
    <property type="entry name" value="GCVT_N"/>
</dbReference>
<evidence type="ECO:0000256" key="1">
    <source>
        <dbReference type="ARBA" id="ARBA00008609"/>
    </source>
</evidence>
<evidence type="ECO:0000313" key="11">
    <source>
        <dbReference type="EMBL" id="GFZ77608.1"/>
    </source>
</evidence>
<dbReference type="InterPro" id="IPR029043">
    <property type="entry name" value="GcvT/YgfZ_C"/>
</dbReference>
<dbReference type="PIRSF" id="PIRSF006487">
    <property type="entry name" value="GcvT"/>
    <property type="match status" value="1"/>
</dbReference>
<dbReference type="Proteomes" id="UP000602050">
    <property type="component" value="Unassembled WGS sequence"/>
</dbReference>
<dbReference type="InterPro" id="IPR022903">
    <property type="entry name" value="GcvT_bac"/>
</dbReference>
<dbReference type="GO" id="GO:0019464">
    <property type="term" value="P:glycine decarboxylation via glycine cleavage system"/>
    <property type="evidence" value="ECO:0007669"/>
    <property type="project" value="UniProtKB-UniRule"/>
</dbReference>
<dbReference type="PANTHER" id="PTHR43757:SF2">
    <property type="entry name" value="AMINOMETHYLTRANSFERASE, MITOCHONDRIAL"/>
    <property type="match status" value="1"/>
</dbReference>
<comment type="similarity">
    <text evidence="1 7">Belongs to the GcvT family.</text>
</comment>
<accession>A0A8J2TL97</accession>
<feature type="domain" description="Aminomethyltransferase C-terminal" evidence="10">
    <location>
        <begin position="288"/>
        <end position="366"/>
    </location>
</feature>
<dbReference type="InterPro" id="IPR006223">
    <property type="entry name" value="GcvT"/>
</dbReference>
<dbReference type="Gene3D" id="2.40.30.110">
    <property type="entry name" value="Aminomethyltransferase beta-barrel domains"/>
    <property type="match status" value="1"/>
</dbReference>
<dbReference type="NCBIfam" id="TIGR00528">
    <property type="entry name" value="gcvT"/>
    <property type="match status" value="1"/>
</dbReference>
<dbReference type="EMBL" id="BMEV01000032">
    <property type="protein sequence ID" value="GFZ77608.1"/>
    <property type="molecule type" value="Genomic_DNA"/>
</dbReference>
<dbReference type="Gene3D" id="3.30.1360.120">
    <property type="entry name" value="Probable tRNA modification gtpase trme, domain 1"/>
    <property type="match status" value="1"/>
</dbReference>
<sequence length="369" mass="41597">MLKRTPIFSEYEKYGGKTIDFGGWELPVQFAGIKHEHEVTRTKAGVFDVSHMGEILVKGPKSFDFLQYMLTNDVKKLTPNRAQYTILCNEQGGTVDDLIVYMIDQDEYLLVVNAANTEKDYLWLKKHNKFNLDEVTIENVSDQYVQIAVQGPKAEELLNELTETRLEDIKFFRFDNEVYFADFEKPALVSRTGYTGEDGFEIYIAPEYGVKLWNLLLDKGKEFGAEPVGLGARDTLRFEAGLALYGQELSEEISPVEAGLAFAVKVNKDEDFIGKAVLKEQIEKGPSRKLVGIEMIDKGIPRTGYKVMNGEEEAGFVTSGTQSPTLKKNVGMALVDKNAAEPGTELFVQVRNRLLKAKVSTLPFYKRQK</sequence>
<dbReference type="FunFam" id="3.30.70.1400:FF:000001">
    <property type="entry name" value="Aminomethyltransferase"/>
    <property type="match status" value="1"/>
</dbReference>
<comment type="subunit">
    <text evidence="7">The glycine cleavage system is composed of four proteins: P, T, L and H.</text>
</comment>
<keyword evidence="4 7" id="KW-0808">Transferase</keyword>
<comment type="caution">
    <text evidence="11">The sequence shown here is derived from an EMBL/GenBank/DDBJ whole genome shotgun (WGS) entry which is preliminary data.</text>
</comment>
<dbReference type="InterPro" id="IPR028896">
    <property type="entry name" value="GcvT/YgfZ/DmdA"/>
</dbReference>
<comment type="catalytic activity">
    <reaction evidence="6 7">
        <text>N(6)-[(R)-S(8)-aminomethyldihydrolipoyl]-L-lysyl-[protein] + (6S)-5,6,7,8-tetrahydrofolate = N(6)-[(R)-dihydrolipoyl]-L-lysyl-[protein] + (6R)-5,10-methylene-5,6,7,8-tetrahydrofolate + NH4(+)</text>
        <dbReference type="Rhea" id="RHEA:16945"/>
        <dbReference type="Rhea" id="RHEA-COMP:10475"/>
        <dbReference type="Rhea" id="RHEA-COMP:10492"/>
        <dbReference type="ChEBI" id="CHEBI:15636"/>
        <dbReference type="ChEBI" id="CHEBI:28938"/>
        <dbReference type="ChEBI" id="CHEBI:57453"/>
        <dbReference type="ChEBI" id="CHEBI:83100"/>
        <dbReference type="ChEBI" id="CHEBI:83143"/>
        <dbReference type="EC" id="2.1.2.10"/>
    </reaction>
</comment>
<dbReference type="Pfam" id="PF08669">
    <property type="entry name" value="GCV_T_C"/>
    <property type="match status" value="1"/>
</dbReference>
<dbReference type="SUPFAM" id="SSF103025">
    <property type="entry name" value="Folate-binding domain"/>
    <property type="match status" value="1"/>
</dbReference>
<dbReference type="PANTHER" id="PTHR43757">
    <property type="entry name" value="AMINOMETHYLTRANSFERASE"/>
    <property type="match status" value="1"/>
</dbReference>
<keyword evidence="3 7" id="KW-0032">Aminotransferase</keyword>
<dbReference type="GO" id="GO:0005960">
    <property type="term" value="C:glycine cleavage complex"/>
    <property type="evidence" value="ECO:0007669"/>
    <property type="project" value="InterPro"/>
</dbReference>
<dbReference type="Gene3D" id="3.30.70.1400">
    <property type="entry name" value="Aminomethyltransferase beta-barrel domains"/>
    <property type="match status" value="1"/>
</dbReference>
<evidence type="ECO:0000259" key="9">
    <source>
        <dbReference type="Pfam" id="PF01571"/>
    </source>
</evidence>
<reference evidence="11" key="2">
    <citation type="submission" date="2020-09" db="EMBL/GenBank/DDBJ databases">
        <authorList>
            <person name="Sun Q."/>
            <person name="Zhou Y."/>
        </authorList>
    </citation>
    <scope>NUCLEOTIDE SEQUENCE</scope>
    <source>
        <strain evidence="11">CGMCC 1.12360</strain>
    </source>
</reference>
<dbReference type="GO" id="GO:0004047">
    <property type="term" value="F:aminomethyltransferase activity"/>
    <property type="evidence" value="ECO:0007669"/>
    <property type="project" value="UniProtKB-UniRule"/>
</dbReference>
<evidence type="ECO:0000256" key="2">
    <source>
        <dbReference type="ARBA" id="ARBA00012616"/>
    </source>
</evidence>
<evidence type="ECO:0000256" key="6">
    <source>
        <dbReference type="ARBA" id="ARBA00047665"/>
    </source>
</evidence>
<dbReference type="InterPro" id="IPR013977">
    <property type="entry name" value="GcvT_C"/>
</dbReference>
<protein>
    <recommendedName>
        <fullName evidence="2 7">Aminomethyltransferase</fullName>
        <ecNumber evidence="2 7">2.1.2.10</ecNumber>
    </recommendedName>
    <alternativeName>
        <fullName evidence="5 7">Glycine cleavage system T protein</fullName>
    </alternativeName>
</protein>
<dbReference type="GO" id="GO:0008483">
    <property type="term" value="F:transaminase activity"/>
    <property type="evidence" value="ECO:0007669"/>
    <property type="project" value="UniProtKB-KW"/>
</dbReference>
<dbReference type="SUPFAM" id="SSF101790">
    <property type="entry name" value="Aminomethyltransferase beta-barrel domain"/>
    <property type="match status" value="1"/>
</dbReference>
<reference evidence="11" key="1">
    <citation type="journal article" date="2014" name="Int. J. Syst. Evol. Microbiol.">
        <title>Complete genome sequence of Corynebacterium casei LMG S-19264T (=DSM 44701T), isolated from a smear-ripened cheese.</title>
        <authorList>
            <consortium name="US DOE Joint Genome Institute (JGI-PGF)"/>
            <person name="Walter F."/>
            <person name="Albersmeier A."/>
            <person name="Kalinowski J."/>
            <person name="Ruckert C."/>
        </authorList>
    </citation>
    <scope>NUCLEOTIDE SEQUENCE</scope>
    <source>
        <strain evidence="11">CGMCC 1.12360</strain>
    </source>
</reference>
<feature type="binding site" evidence="8">
    <location>
        <position position="201"/>
    </location>
    <ligand>
        <name>substrate</name>
    </ligand>
</feature>
<dbReference type="AlphaFoldDB" id="A0A8J2TL97"/>
<dbReference type="Gene3D" id="4.10.1250.10">
    <property type="entry name" value="Aminomethyltransferase fragment"/>
    <property type="match status" value="1"/>
</dbReference>
<dbReference type="Pfam" id="PF01571">
    <property type="entry name" value="GCV_T"/>
    <property type="match status" value="1"/>
</dbReference>
<evidence type="ECO:0000256" key="8">
    <source>
        <dbReference type="PIRSR" id="PIRSR006487-1"/>
    </source>
</evidence>
<evidence type="ECO:0000259" key="10">
    <source>
        <dbReference type="Pfam" id="PF08669"/>
    </source>
</evidence>
<comment type="function">
    <text evidence="7">The glycine cleavage system catalyzes the degradation of glycine.</text>
</comment>
<organism evidence="11 12">
    <name type="scientific">Compostibacillus humi</name>
    <dbReference type="NCBI Taxonomy" id="1245525"/>
    <lineage>
        <taxon>Bacteria</taxon>
        <taxon>Bacillati</taxon>
        <taxon>Bacillota</taxon>
        <taxon>Bacilli</taxon>
        <taxon>Bacillales</taxon>
        <taxon>Bacillaceae</taxon>
        <taxon>Compostibacillus</taxon>
    </lineage>
</organism>
<dbReference type="GO" id="GO:0005829">
    <property type="term" value="C:cytosol"/>
    <property type="evidence" value="ECO:0007669"/>
    <property type="project" value="TreeGrafter"/>
</dbReference>
<evidence type="ECO:0000256" key="5">
    <source>
        <dbReference type="ARBA" id="ARBA00031395"/>
    </source>
</evidence>
<evidence type="ECO:0000313" key="12">
    <source>
        <dbReference type="Proteomes" id="UP000602050"/>
    </source>
</evidence>
<dbReference type="HAMAP" id="MF_00259">
    <property type="entry name" value="GcvT"/>
    <property type="match status" value="1"/>
</dbReference>
<evidence type="ECO:0000256" key="4">
    <source>
        <dbReference type="ARBA" id="ARBA00022679"/>
    </source>
</evidence>
<dbReference type="InterPro" id="IPR027266">
    <property type="entry name" value="TrmE/GcvT-like"/>
</dbReference>
<dbReference type="FunFam" id="2.40.30.110:FF:000003">
    <property type="entry name" value="Aminomethyltransferase"/>
    <property type="match status" value="1"/>
</dbReference>
<feature type="domain" description="GCVT N-terminal" evidence="9">
    <location>
        <begin position="10"/>
        <end position="268"/>
    </location>
</feature>
<keyword evidence="12" id="KW-1185">Reference proteome</keyword>
<name>A0A8J2TL97_9BACI</name>
<dbReference type="FunFam" id="4.10.1250.10:FF:000001">
    <property type="entry name" value="Aminomethyltransferase"/>
    <property type="match status" value="1"/>
</dbReference>
<proteinExistence type="inferred from homology"/>